<dbReference type="Pfam" id="PF01841">
    <property type="entry name" value="Transglut_core"/>
    <property type="match status" value="1"/>
</dbReference>
<organism evidence="4 5">
    <name type="scientific">candidate division WOR-3 bacterium</name>
    <dbReference type="NCBI Taxonomy" id="2052148"/>
    <lineage>
        <taxon>Bacteria</taxon>
        <taxon>Bacteria division WOR-3</taxon>
    </lineage>
</organism>
<dbReference type="InterPro" id="IPR002931">
    <property type="entry name" value="Transglutaminase-like"/>
</dbReference>
<evidence type="ECO:0000259" key="3">
    <source>
        <dbReference type="Pfam" id="PF13860"/>
    </source>
</evidence>
<comment type="caution">
    <text evidence="4">The sequence shown here is derived from an EMBL/GenBank/DDBJ whole genome shotgun (WGS) entry which is preliminary data.</text>
</comment>
<feature type="domain" description="FlgD/Vpr Ig-like" evidence="3">
    <location>
        <begin position="656"/>
        <end position="710"/>
    </location>
</feature>
<evidence type="ECO:0000313" key="5">
    <source>
        <dbReference type="Proteomes" id="UP000779900"/>
    </source>
</evidence>
<dbReference type="Proteomes" id="UP000779900">
    <property type="component" value="Unassembled WGS sequence"/>
</dbReference>
<dbReference type="Gene3D" id="3.10.620.30">
    <property type="match status" value="1"/>
</dbReference>
<proteinExistence type="predicted"/>
<name>A0A937XFD6_UNCW3</name>
<evidence type="ECO:0000313" key="4">
    <source>
        <dbReference type="EMBL" id="MBM3332403.1"/>
    </source>
</evidence>
<dbReference type="InterPro" id="IPR038765">
    <property type="entry name" value="Papain-like_cys_pep_sf"/>
</dbReference>
<feature type="chain" id="PRO_5036794436" description="FlgD Ig-like domain-containing protein" evidence="1">
    <location>
        <begin position="19"/>
        <end position="731"/>
    </location>
</feature>
<dbReference type="SUPFAM" id="SSF54001">
    <property type="entry name" value="Cysteine proteinases"/>
    <property type="match status" value="1"/>
</dbReference>
<gene>
    <name evidence="4" type="ORF">FJY68_11250</name>
</gene>
<accession>A0A937XFD6</accession>
<dbReference type="InterPro" id="IPR025965">
    <property type="entry name" value="FlgD/Vpr_Ig-like"/>
</dbReference>
<feature type="domain" description="Transglutaminase-like" evidence="2">
    <location>
        <begin position="308"/>
        <end position="363"/>
    </location>
</feature>
<reference evidence="4" key="1">
    <citation type="submission" date="2019-03" db="EMBL/GenBank/DDBJ databases">
        <title>Lake Tanganyika Metagenome-Assembled Genomes (MAGs).</title>
        <authorList>
            <person name="Tran P."/>
        </authorList>
    </citation>
    <scope>NUCLEOTIDE SEQUENCE</scope>
    <source>
        <strain evidence="4">K_DeepCast_150m_m2_040</strain>
    </source>
</reference>
<evidence type="ECO:0000259" key="2">
    <source>
        <dbReference type="Pfam" id="PF01841"/>
    </source>
</evidence>
<feature type="signal peptide" evidence="1">
    <location>
        <begin position="1"/>
        <end position="18"/>
    </location>
</feature>
<evidence type="ECO:0000256" key="1">
    <source>
        <dbReference type="SAM" id="SignalP"/>
    </source>
</evidence>
<dbReference type="Gene3D" id="2.60.40.4070">
    <property type="match status" value="1"/>
</dbReference>
<dbReference type="EMBL" id="VGIR01000083">
    <property type="protein sequence ID" value="MBM3332403.1"/>
    <property type="molecule type" value="Genomic_DNA"/>
</dbReference>
<evidence type="ECO:0008006" key="6">
    <source>
        <dbReference type="Google" id="ProtNLM"/>
    </source>
</evidence>
<dbReference type="AlphaFoldDB" id="A0A937XFD6"/>
<protein>
    <recommendedName>
        <fullName evidence="6">FlgD Ig-like domain-containing protein</fullName>
    </recommendedName>
</protein>
<keyword evidence="1" id="KW-0732">Signal</keyword>
<dbReference type="Pfam" id="PF13860">
    <property type="entry name" value="FlgD_ig"/>
    <property type="match status" value="1"/>
</dbReference>
<sequence length="731" mass="80395">MKQAIVFILLCSISPALAVGPGVTVKVEPVVSGEDTRLAVPGQPPAVVAPASELRLLPSDSGWTLIDSMVMHAMIPAGQRMAVVFDSATESLRDTLLPEFLNDSAKMAVAIAPDWLQDDLADKFRRLGAAQQSRYAEVILNCPDKRYYDEICFQVAHLAPGTLSSMNAQILADNVQQAYQVDPELQYVDIVDYGDAMQGGDYYSTTKYRVRVQSETTWVEIPRDIYYWWVIMPKGTDELPQYVMDYFWREYLFYCNDSGYPLLREKLAPTQLFWDGRKHAWGGGFEDTMQAVAVVGRWAALTMPRGAEGNRPIQPVTIAHEHNGNCGEMQDLLQAAARTALIPCGGVNDINEDHVWNEVWWDNLFIPYANDPTTHIADSGCAYEKKYGGSKDCSAIWDWRNDGWQRSVIGTYSDVCTLTVQVYDSCLRPVDGEIVKLSSEAWGGGMINCFFGVTDRSGRYTTVLGDNQNYYLTLSGPLGDVAAGKIIDSAAATPGSSFFYACTLSGRLESLAITSDSGTPLDRFRIDVSYSAAREVVYGYDCFNSGGYNEYALVDTPGAADFFIASQPEFLGYLSDQPFRAFVNDENLTAANHSLVLSEPGNHYAVFSNEEQGNLMVLVDATVRLYGWDLGVAETPGGVLPERWATIGSSPFRGRLAMRLAANRPADAVVALLDRSGRVVQRLAAPGAGQCRVFWDGTDQSGRSLSPGVYFCRFTGGGRSLTRSVVYLGVR</sequence>